<dbReference type="GO" id="GO:0016787">
    <property type="term" value="F:hydrolase activity"/>
    <property type="evidence" value="ECO:0007669"/>
    <property type="project" value="UniProtKB-KW"/>
</dbReference>
<organism evidence="4 5">
    <name type="scientific">Candidatus Woesebacteria bacterium RIFCSPLOWO2_01_FULL_39_25</name>
    <dbReference type="NCBI Taxonomy" id="1802521"/>
    <lineage>
        <taxon>Bacteria</taxon>
        <taxon>Candidatus Woeseibacteriota</taxon>
    </lineage>
</organism>
<comment type="caution">
    <text evidence="4">The sequence shown here is derived from an EMBL/GenBank/DDBJ whole genome shotgun (WGS) entry which is preliminary data.</text>
</comment>
<dbReference type="Gene3D" id="3.90.79.10">
    <property type="entry name" value="Nucleoside Triphosphate Pyrophosphohydrolase"/>
    <property type="match status" value="1"/>
</dbReference>
<evidence type="ECO:0000256" key="2">
    <source>
        <dbReference type="ARBA" id="ARBA00022801"/>
    </source>
</evidence>
<dbReference type="Proteomes" id="UP000176725">
    <property type="component" value="Unassembled WGS sequence"/>
</dbReference>
<comment type="cofactor">
    <cofactor evidence="1">
        <name>Mg(2+)</name>
        <dbReference type="ChEBI" id="CHEBI:18420"/>
    </cofactor>
</comment>
<sequence length="180" mass="21032">MDNSDLSYKKINSVKAIIENPEEKILLIQEPETDEWMPLHWGLPGGRPKVKESLHDAFKRTLQEEIGVDIEPLGIYRIEELLHDDRTVLMFIAVAKVFGEVDIKGRIKTFKWVTAEEIEKMDTLEFTAFYAKKLLLDYLAGNREYIDFNLVETQQYYDLDENPEFQKWLESGKKNVKSSS</sequence>
<dbReference type="EMBL" id="MGHH01000015">
    <property type="protein sequence ID" value="OGM63820.1"/>
    <property type="molecule type" value="Genomic_DNA"/>
</dbReference>
<evidence type="ECO:0000313" key="5">
    <source>
        <dbReference type="Proteomes" id="UP000176725"/>
    </source>
</evidence>
<dbReference type="InterPro" id="IPR015797">
    <property type="entry name" value="NUDIX_hydrolase-like_dom_sf"/>
</dbReference>
<dbReference type="InterPro" id="IPR000086">
    <property type="entry name" value="NUDIX_hydrolase_dom"/>
</dbReference>
<dbReference type="SUPFAM" id="SSF55811">
    <property type="entry name" value="Nudix"/>
    <property type="match status" value="1"/>
</dbReference>
<evidence type="ECO:0000313" key="4">
    <source>
        <dbReference type="EMBL" id="OGM63820.1"/>
    </source>
</evidence>
<dbReference type="Pfam" id="PF00293">
    <property type="entry name" value="NUDIX"/>
    <property type="match status" value="1"/>
</dbReference>
<dbReference type="CDD" id="cd02883">
    <property type="entry name" value="NUDIX_Hydrolase"/>
    <property type="match status" value="1"/>
</dbReference>
<dbReference type="PROSITE" id="PS51462">
    <property type="entry name" value="NUDIX"/>
    <property type="match status" value="1"/>
</dbReference>
<evidence type="ECO:0000259" key="3">
    <source>
        <dbReference type="PROSITE" id="PS51462"/>
    </source>
</evidence>
<reference evidence="4 5" key="1">
    <citation type="journal article" date="2016" name="Nat. Commun.">
        <title>Thousands of microbial genomes shed light on interconnected biogeochemical processes in an aquifer system.</title>
        <authorList>
            <person name="Anantharaman K."/>
            <person name="Brown C.T."/>
            <person name="Hug L.A."/>
            <person name="Sharon I."/>
            <person name="Castelle C.J."/>
            <person name="Probst A.J."/>
            <person name="Thomas B.C."/>
            <person name="Singh A."/>
            <person name="Wilkins M.J."/>
            <person name="Karaoz U."/>
            <person name="Brodie E.L."/>
            <person name="Williams K.H."/>
            <person name="Hubbard S.S."/>
            <person name="Banfield J.F."/>
        </authorList>
    </citation>
    <scope>NUCLEOTIDE SEQUENCE [LARGE SCALE GENOMIC DNA]</scope>
</reference>
<keyword evidence="2" id="KW-0378">Hydrolase</keyword>
<dbReference type="AlphaFoldDB" id="A0A1F8BIM6"/>
<protein>
    <recommendedName>
        <fullName evidence="3">Nudix hydrolase domain-containing protein</fullName>
    </recommendedName>
</protein>
<accession>A0A1F8BIM6</accession>
<dbReference type="STRING" id="1802521.A2893_02485"/>
<gene>
    <name evidence="4" type="ORF">A2893_02485</name>
</gene>
<proteinExistence type="predicted"/>
<evidence type="ECO:0000256" key="1">
    <source>
        <dbReference type="ARBA" id="ARBA00001946"/>
    </source>
</evidence>
<dbReference type="PANTHER" id="PTHR43046:SF14">
    <property type="entry name" value="MUTT_NUDIX FAMILY PROTEIN"/>
    <property type="match status" value="1"/>
</dbReference>
<dbReference type="PANTHER" id="PTHR43046">
    <property type="entry name" value="GDP-MANNOSE MANNOSYL HYDROLASE"/>
    <property type="match status" value="1"/>
</dbReference>
<name>A0A1F8BIM6_9BACT</name>
<feature type="domain" description="Nudix hydrolase" evidence="3">
    <location>
        <begin position="9"/>
        <end position="136"/>
    </location>
</feature>